<proteinExistence type="inferred from homology"/>
<dbReference type="CDD" id="cd02012">
    <property type="entry name" value="TPP_TK"/>
    <property type="match status" value="1"/>
</dbReference>
<dbReference type="PANTHER" id="PTHR47514:SF1">
    <property type="entry name" value="TRANSKETOLASE N-TERMINAL SECTION-RELATED"/>
    <property type="match status" value="1"/>
</dbReference>
<organism evidence="5 6">
    <name type="scientific">Candidatus Buchananbacteria bacterium CG10_big_fil_rev_8_21_14_0_10_42_9</name>
    <dbReference type="NCBI Taxonomy" id="1974526"/>
    <lineage>
        <taxon>Bacteria</taxon>
        <taxon>Candidatus Buchananiibacteriota</taxon>
    </lineage>
</organism>
<protein>
    <submittedName>
        <fullName evidence="5">Transketolase</fullName>
    </submittedName>
</protein>
<comment type="cofactor">
    <cofactor evidence="1">
        <name>thiamine diphosphate</name>
        <dbReference type="ChEBI" id="CHEBI:58937"/>
    </cofactor>
</comment>
<evidence type="ECO:0000313" key="5">
    <source>
        <dbReference type="EMBL" id="PIS05341.1"/>
    </source>
</evidence>
<reference evidence="6" key="1">
    <citation type="submission" date="2017-09" db="EMBL/GenBank/DDBJ databases">
        <title>Depth-based differentiation of microbial function through sediment-hosted aquifers and enrichment of novel symbionts in the deep terrestrial subsurface.</title>
        <authorList>
            <person name="Probst A.J."/>
            <person name="Ladd B."/>
            <person name="Jarett J.K."/>
            <person name="Geller-Mcgrath D.E."/>
            <person name="Sieber C.M.K."/>
            <person name="Emerson J.B."/>
            <person name="Anantharaman K."/>
            <person name="Thomas B.C."/>
            <person name="Malmstrom R."/>
            <person name="Stieglmeier M."/>
            <person name="Klingl A."/>
            <person name="Woyke T."/>
            <person name="Ryan C.M."/>
            <person name="Banfield J.F."/>
        </authorList>
    </citation>
    <scope>NUCLEOTIDE SEQUENCE [LARGE SCALE GENOMIC DNA]</scope>
</reference>
<dbReference type="SUPFAM" id="SSF52518">
    <property type="entry name" value="Thiamin diphosphate-binding fold (THDP-binding)"/>
    <property type="match status" value="1"/>
</dbReference>
<evidence type="ECO:0000256" key="2">
    <source>
        <dbReference type="ARBA" id="ARBA00007131"/>
    </source>
</evidence>
<sequence>MAQKNLSVKQINSKANNIRKNIISSLVKAGSGHSAGPLGMAEVFAALYFNVLNHDPKKPWHPNRDRVILSAGHICPVWYATLAEAGYFPKSELQTLRQLGSRLQGHPHYRSAPGIENAAGPLGQGISIAAGMALAGRMDNKSWKVFCVMGDGEQQEGQVWEALWFAGKNRLSNLTIIVDRNNIQIDGHTEDVMPLEPFEEKYEAFNWHVLSINGHSVSEIINACEQADAMQEKPTMIIANTIPGKGVHFMEDRPEWHGKPPKLAEAKHALKHLRTLGGKIECHDYE</sequence>
<name>A0A2H0W461_9BACT</name>
<comment type="caution">
    <text evidence="5">The sequence shown here is derived from an EMBL/GenBank/DDBJ whole genome shotgun (WGS) entry which is preliminary data.</text>
</comment>
<comment type="similarity">
    <text evidence="2">Belongs to the transketolase family.</text>
</comment>
<dbReference type="EMBL" id="PEZZ01000009">
    <property type="protein sequence ID" value="PIS05341.1"/>
    <property type="molecule type" value="Genomic_DNA"/>
</dbReference>
<dbReference type="Gene3D" id="3.40.50.970">
    <property type="match status" value="1"/>
</dbReference>
<evidence type="ECO:0000256" key="1">
    <source>
        <dbReference type="ARBA" id="ARBA00001964"/>
    </source>
</evidence>
<dbReference type="PANTHER" id="PTHR47514">
    <property type="entry name" value="TRANSKETOLASE N-TERMINAL SECTION-RELATED"/>
    <property type="match status" value="1"/>
</dbReference>
<feature type="domain" description="Transketolase N-terminal" evidence="4">
    <location>
        <begin position="14"/>
        <end position="269"/>
    </location>
</feature>
<evidence type="ECO:0000259" key="4">
    <source>
        <dbReference type="Pfam" id="PF00456"/>
    </source>
</evidence>
<dbReference type="InterPro" id="IPR005474">
    <property type="entry name" value="Transketolase_N"/>
</dbReference>
<dbReference type="Proteomes" id="UP000230935">
    <property type="component" value="Unassembled WGS sequence"/>
</dbReference>
<dbReference type="InterPro" id="IPR029061">
    <property type="entry name" value="THDP-binding"/>
</dbReference>
<evidence type="ECO:0000256" key="3">
    <source>
        <dbReference type="ARBA" id="ARBA00023052"/>
    </source>
</evidence>
<dbReference type="AlphaFoldDB" id="A0A2H0W461"/>
<keyword evidence="3" id="KW-0786">Thiamine pyrophosphate</keyword>
<gene>
    <name evidence="5" type="ORF">COT81_01660</name>
</gene>
<accession>A0A2H0W461</accession>
<dbReference type="Pfam" id="PF00456">
    <property type="entry name" value="Transketolase_N"/>
    <property type="match status" value="1"/>
</dbReference>
<evidence type="ECO:0000313" key="6">
    <source>
        <dbReference type="Proteomes" id="UP000230935"/>
    </source>
</evidence>